<evidence type="ECO:0000256" key="1">
    <source>
        <dbReference type="ARBA" id="ARBA00004141"/>
    </source>
</evidence>
<dbReference type="PANTHER" id="PTHR47891:SF1">
    <property type="entry name" value="CORA-MAGNESIUM AND COBALT TRANSPORTER"/>
    <property type="match status" value="1"/>
</dbReference>
<dbReference type="Pfam" id="PF01544">
    <property type="entry name" value="CorA"/>
    <property type="match status" value="1"/>
</dbReference>
<dbReference type="CDD" id="cd12827">
    <property type="entry name" value="EcCorA_ZntB-like_u2"/>
    <property type="match status" value="1"/>
</dbReference>
<evidence type="ECO:0000313" key="8">
    <source>
        <dbReference type="Proteomes" id="UP000886878"/>
    </source>
</evidence>
<dbReference type="InterPro" id="IPR045863">
    <property type="entry name" value="CorA_TM1_TM2"/>
</dbReference>
<feature type="transmembrane region" description="Helical" evidence="6">
    <location>
        <begin position="276"/>
        <end position="298"/>
    </location>
</feature>
<feature type="transmembrane region" description="Helical" evidence="6">
    <location>
        <begin position="243"/>
        <end position="264"/>
    </location>
</feature>
<evidence type="ECO:0000256" key="4">
    <source>
        <dbReference type="ARBA" id="ARBA00022989"/>
    </source>
</evidence>
<dbReference type="Gene3D" id="1.20.58.340">
    <property type="entry name" value="Magnesium transport protein CorA, transmembrane region"/>
    <property type="match status" value="2"/>
</dbReference>
<dbReference type="EMBL" id="DXGK01000030">
    <property type="protein sequence ID" value="HIW70063.1"/>
    <property type="molecule type" value="Genomic_DNA"/>
</dbReference>
<dbReference type="GO" id="GO:0046873">
    <property type="term" value="F:metal ion transmembrane transporter activity"/>
    <property type="evidence" value="ECO:0007669"/>
    <property type="project" value="InterPro"/>
</dbReference>
<dbReference type="SUPFAM" id="SSF144083">
    <property type="entry name" value="Magnesium transport protein CorA, transmembrane region"/>
    <property type="match status" value="1"/>
</dbReference>
<keyword evidence="4 6" id="KW-1133">Transmembrane helix</keyword>
<comment type="subcellular location">
    <subcellularLocation>
        <location evidence="1">Membrane</location>
        <topology evidence="1">Multi-pass membrane protein</topology>
    </subcellularLocation>
</comment>
<dbReference type="InterPro" id="IPR002523">
    <property type="entry name" value="MgTranspt_CorA/ZnTranspt_ZntB"/>
</dbReference>
<keyword evidence="3 6" id="KW-0812">Transmembrane</keyword>
<reference evidence="7" key="2">
    <citation type="submission" date="2021-04" db="EMBL/GenBank/DDBJ databases">
        <authorList>
            <person name="Gilroy R."/>
        </authorList>
    </citation>
    <scope>NUCLEOTIDE SEQUENCE</scope>
    <source>
        <strain evidence="7">ChiHejej3B27-2180</strain>
    </source>
</reference>
<evidence type="ECO:0000256" key="6">
    <source>
        <dbReference type="SAM" id="Phobius"/>
    </source>
</evidence>
<evidence type="ECO:0000256" key="2">
    <source>
        <dbReference type="ARBA" id="ARBA00009765"/>
    </source>
</evidence>
<keyword evidence="5 6" id="KW-0472">Membrane</keyword>
<organism evidence="7 8">
    <name type="scientific">Candidatus Limosilactobacillus merdipullorum</name>
    <dbReference type="NCBI Taxonomy" id="2838653"/>
    <lineage>
        <taxon>Bacteria</taxon>
        <taxon>Bacillati</taxon>
        <taxon>Bacillota</taxon>
        <taxon>Bacilli</taxon>
        <taxon>Lactobacillales</taxon>
        <taxon>Lactobacillaceae</taxon>
        <taxon>Limosilactobacillus</taxon>
    </lineage>
</organism>
<dbReference type="InterPro" id="IPR047199">
    <property type="entry name" value="CorA-like"/>
</dbReference>
<dbReference type="Proteomes" id="UP000886878">
    <property type="component" value="Unassembled WGS sequence"/>
</dbReference>
<sequence>MIKERSFDNYIWVNLVTPSPEEVSQVVKRHHLPLKFKNYLLDRHEQPRADADLMTDFAMLVLRAVSGANNQQQRTTPLCLAFNEHVLVTVSHVRNHQWMFAHMPVDPHGNVSEPILRIINRLLQPYFSALDDIIARTDRLSNQQLHYRITNKRLDQLSLLRTRLIYLRAATGSNLVAMQELQGILQQRFGDRTQRAQKINQELADTLVEFKQCQAMFDVVSDELSETAESFGNLLDNRLNDTMMFLTVWSLVLAIPPIVSGFYGMNMYLPLASRNLAWVDSLLITSALILLMVILYLIHTHRKR</sequence>
<dbReference type="SUPFAM" id="SSF143865">
    <property type="entry name" value="CorA soluble domain-like"/>
    <property type="match status" value="1"/>
</dbReference>
<evidence type="ECO:0000313" key="7">
    <source>
        <dbReference type="EMBL" id="HIW70063.1"/>
    </source>
</evidence>
<evidence type="ECO:0000256" key="3">
    <source>
        <dbReference type="ARBA" id="ARBA00022692"/>
    </source>
</evidence>
<protein>
    <submittedName>
        <fullName evidence="7">Magnesium transporter CorA family protein</fullName>
    </submittedName>
</protein>
<dbReference type="GO" id="GO:0016020">
    <property type="term" value="C:membrane"/>
    <property type="evidence" value="ECO:0007669"/>
    <property type="project" value="UniProtKB-SubCell"/>
</dbReference>
<dbReference type="AlphaFoldDB" id="A0A9D1U2R5"/>
<evidence type="ECO:0000256" key="5">
    <source>
        <dbReference type="ARBA" id="ARBA00023136"/>
    </source>
</evidence>
<proteinExistence type="inferred from homology"/>
<comment type="similarity">
    <text evidence="2">Belongs to the CorA metal ion transporter (MIT) (TC 1.A.35) family.</text>
</comment>
<name>A0A9D1U2R5_9LACO</name>
<dbReference type="Gene3D" id="3.30.460.20">
    <property type="entry name" value="CorA soluble domain-like"/>
    <property type="match status" value="1"/>
</dbReference>
<gene>
    <name evidence="7" type="ORF">H9876_01590</name>
</gene>
<dbReference type="InterPro" id="IPR045861">
    <property type="entry name" value="CorA_cytoplasmic_dom"/>
</dbReference>
<comment type="caution">
    <text evidence="7">The sequence shown here is derived from an EMBL/GenBank/DDBJ whole genome shotgun (WGS) entry which is preliminary data.</text>
</comment>
<accession>A0A9D1U2R5</accession>
<dbReference type="PANTHER" id="PTHR47891">
    <property type="entry name" value="TRANSPORTER-RELATED"/>
    <property type="match status" value="1"/>
</dbReference>
<reference evidence="7" key="1">
    <citation type="journal article" date="2021" name="PeerJ">
        <title>Extensive microbial diversity within the chicken gut microbiome revealed by metagenomics and culture.</title>
        <authorList>
            <person name="Gilroy R."/>
            <person name="Ravi A."/>
            <person name="Getino M."/>
            <person name="Pursley I."/>
            <person name="Horton D.L."/>
            <person name="Alikhan N.F."/>
            <person name="Baker D."/>
            <person name="Gharbi K."/>
            <person name="Hall N."/>
            <person name="Watson M."/>
            <person name="Adriaenssens E.M."/>
            <person name="Foster-Nyarko E."/>
            <person name="Jarju S."/>
            <person name="Secka A."/>
            <person name="Antonio M."/>
            <person name="Oren A."/>
            <person name="Chaudhuri R.R."/>
            <person name="La Ragione R."/>
            <person name="Hildebrand F."/>
            <person name="Pallen M.J."/>
        </authorList>
    </citation>
    <scope>NUCLEOTIDE SEQUENCE</scope>
    <source>
        <strain evidence="7">ChiHejej3B27-2180</strain>
    </source>
</reference>